<name>A0A8B6F621_MYTGA</name>
<feature type="compositionally biased region" description="Polar residues" evidence="1">
    <location>
        <begin position="8"/>
        <end position="21"/>
    </location>
</feature>
<gene>
    <name evidence="2" type="ORF">MGAL_10B046101</name>
</gene>
<organism evidence="2 3">
    <name type="scientific">Mytilus galloprovincialis</name>
    <name type="common">Mediterranean mussel</name>
    <dbReference type="NCBI Taxonomy" id="29158"/>
    <lineage>
        <taxon>Eukaryota</taxon>
        <taxon>Metazoa</taxon>
        <taxon>Spiralia</taxon>
        <taxon>Lophotrochozoa</taxon>
        <taxon>Mollusca</taxon>
        <taxon>Bivalvia</taxon>
        <taxon>Autobranchia</taxon>
        <taxon>Pteriomorphia</taxon>
        <taxon>Mytilida</taxon>
        <taxon>Mytiloidea</taxon>
        <taxon>Mytilidae</taxon>
        <taxon>Mytilinae</taxon>
        <taxon>Mytilus</taxon>
    </lineage>
</organism>
<keyword evidence="3" id="KW-1185">Reference proteome</keyword>
<evidence type="ECO:0000313" key="3">
    <source>
        <dbReference type="Proteomes" id="UP000596742"/>
    </source>
</evidence>
<evidence type="ECO:0000256" key="1">
    <source>
        <dbReference type="SAM" id="MobiDB-lite"/>
    </source>
</evidence>
<dbReference type="AlphaFoldDB" id="A0A8B6F621"/>
<sequence>MLRELSFLCNNTKLGRNLNSQQEREKHQGKEKDPPTPRIKWRTASKRKSGYSLMKMHQSVTIDIGRRCRQKDQSNEYNYLRNGERQIWSGRTEKQVNFRP</sequence>
<feature type="compositionally biased region" description="Basic and acidic residues" evidence="1">
    <location>
        <begin position="22"/>
        <end position="35"/>
    </location>
</feature>
<evidence type="ECO:0000313" key="2">
    <source>
        <dbReference type="EMBL" id="VDI44670.1"/>
    </source>
</evidence>
<dbReference type="EMBL" id="UYJE01006285">
    <property type="protein sequence ID" value="VDI44670.1"/>
    <property type="molecule type" value="Genomic_DNA"/>
</dbReference>
<reference evidence="2" key="1">
    <citation type="submission" date="2018-11" db="EMBL/GenBank/DDBJ databases">
        <authorList>
            <person name="Alioto T."/>
            <person name="Alioto T."/>
        </authorList>
    </citation>
    <scope>NUCLEOTIDE SEQUENCE</scope>
</reference>
<protein>
    <submittedName>
        <fullName evidence="2">Uncharacterized protein</fullName>
    </submittedName>
</protein>
<feature type="region of interest" description="Disordered" evidence="1">
    <location>
        <begin position="1"/>
        <end position="40"/>
    </location>
</feature>
<comment type="caution">
    <text evidence="2">The sequence shown here is derived from an EMBL/GenBank/DDBJ whole genome shotgun (WGS) entry which is preliminary data.</text>
</comment>
<accession>A0A8B6F621</accession>
<dbReference type="Proteomes" id="UP000596742">
    <property type="component" value="Unassembled WGS sequence"/>
</dbReference>
<proteinExistence type="predicted"/>